<reference evidence="2 3" key="1">
    <citation type="submission" date="2019-11" db="EMBL/GenBank/DDBJ databases">
        <authorList>
            <person name="Cheng Q."/>
            <person name="Yang Z."/>
        </authorList>
    </citation>
    <scope>NUCLEOTIDE SEQUENCE [LARGE SCALE GENOMIC DNA]</scope>
    <source>
        <strain evidence="2 3">HX-22-1</strain>
    </source>
</reference>
<gene>
    <name evidence="2" type="ORF">GJJ64_06920</name>
</gene>
<evidence type="ECO:0000259" key="1">
    <source>
        <dbReference type="Pfam" id="PF18962"/>
    </source>
</evidence>
<dbReference type="EMBL" id="WKJI01000002">
    <property type="protein sequence ID" value="MRX46910.1"/>
    <property type="molecule type" value="Genomic_DNA"/>
</dbReference>
<name>A0A7K0FNT3_9SPHI</name>
<keyword evidence="3" id="KW-1185">Reference proteome</keyword>
<dbReference type="Pfam" id="PF18962">
    <property type="entry name" value="Por_Secre_tail"/>
    <property type="match status" value="1"/>
</dbReference>
<proteinExistence type="predicted"/>
<evidence type="ECO:0000313" key="3">
    <source>
        <dbReference type="Proteomes" id="UP000462931"/>
    </source>
</evidence>
<dbReference type="InterPro" id="IPR026444">
    <property type="entry name" value="Secre_tail"/>
</dbReference>
<comment type="caution">
    <text evidence="2">The sequence shown here is derived from an EMBL/GenBank/DDBJ whole genome shotgun (WGS) entry which is preliminary data.</text>
</comment>
<dbReference type="AlphaFoldDB" id="A0A7K0FNT3"/>
<dbReference type="RefSeq" id="WP_154286992.1">
    <property type="nucleotide sequence ID" value="NZ_WKJI01000002.1"/>
</dbReference>
<evidence type="ECO:0000313" key="2">
    <source>
        <dbReference type="EMBL" id="MRX46910.1"/>
    </source>
</evidence>
<feature type="domain" description="Secretion system C-terminal sorting" evidence="1">
    <location>
        <begin position="379"/>
        <end position="472"/>
    </location>
</feature>
<organism evidence="2 3">
    <name type="scientific">Pedobacter puniceum</name>
    <dbReference type="NCBI Taxonomy" id="2666136"/>
    <lineage>
        <taxon>Bacteria</taxon>
        <taxon>Pseudomonadati</taxon>
        <taxon>Bacteroidota</taxon>
        <taxon>Sphingobacteriia</taxon>
        <taxon>Sphingobacteriales</taxon>
        <taxon>Sphingobacteriaceae</taxon>
        <taxon>Pedobacter</taxon>
    </lineage>
</organism>
<accession>A0A7K0FNT3</accession>
<protein>
    <recommendedName>
        <fullName evidence="1">Secretion system C-terminal sorting domain-containing protein</fullName>
    </recommendedName>
</protein>
<dbReference type="Proteomes" id="UP000462931">
    <property type="component" value="Unassembled WGS sequence"/>
</dbReference>
<sequence length="477" mass="52196">MQLSQFPNVSKLAEPTSSYNCHNYAWVKRTGGNSFWLNSPGDDAFWNDNSYIQTINNGEGELRISYQGDHSAVSIGNSNLADSKWGSWGLYRHAITDVPASYLPNSTLTYYKKNDIIGPIQSCPNETYSIQNLPSGFTVTWSATGSIGITGSNTANPVSTTSLYNGTGVLTATITTTCGQTITTTKSITPLVIEGPSALCENSRYTIANLPVGATTTWSVTSGYVYSYGNYPNGTASISSYDNNYADLNNTSDGWVTIQANITTSCGNKTLTKHLMAGLPPWDANMYVTYSQGYGYSFNVNALTYPGATSCEWYLDGILMDPSTNCFGATLDVPFGSAYYNYFQYTYYGNHTITAIAHTACGDVTVEHQFNTNSNYFAISPNPADEELVVSTHKNNEDVVLTAESQKIYEKFKNKNKLESENFLVKLLNDKGEILSSGNMFNGKITINTKSIPNGIYFLHVLAGKEVIKKQILISHK</sequence>